<dbReference type="SUPFAM" id="SSF47781">
    <property type="entry name" value="RuvA domain 2-like"/>
    <property type="match status" value="1"/>
</dbReference>
<dbReference type="RefSeq" id="WP_189440701.1">
    <property type="nucleotide sequence ID" value="NZ_BMXT01000001.1"/>
</dbReference>
<dbReference type="InterPro" id="IPR003583">
    <property type="entry name" value="Hlx-hairpin-Hlx_DNA-bd_motif"/>
</dbReference>
<dbReference type="EMBL" id="BMXT01000001">
    <property type="protein sequence ID" value="GGY24226.1"/>
    <property type="molecule type" value="Genomic_DNA"/>
</dbReference>
<proteinExistence type="predicted"/>
<dbReference type="NCBIfam" id="TIGR00426">
    <property type="entry name" value="competence protein ComEA helix-hairpin-helix repeat region"/>
    <property type="match status" value="1"/>
</dbReference>
<evidence type="ECO:0000256" key="3">
    <source>
        <dbReference type="SAM" id="SignalP"/>
    </source>
</evidence>
<protein>
    <recommendedName>
        <fullName evidence="4">Helix-hairpin-helix DNA-binding motif class 1 domain-containing protein</fullName>
    </recommendedName>
</protein>
<feature type="chain" id="PRO_5046572535" description="Helix-hairpin-helix DNA-binding motif class 1 domain-containing protein" evidence="3">
    <location>
        <begin position="23"/>
        <end position="120"/>
    </location>
</feature>
<comment type="caution">
    <text evidence="5">The sequence shown here is derived from an EMBL/GenBank/DDBJ whole genome shotgun (WGS) entry which is preliminary data.</text>
</comment>
<dbReference type="Gene3D" id="1.10.150.280">
    <property type="entry name" value="AF1531-like domain"/>
    <property type="match status" value="1"/>
</dbReference>
<dbReference type="Pfam" id="PF12836">
    <property type="entry name" value="HHH_3"/>
    <property type="match status" value="1"/>
</dbReference>
<organism evidence="5 6">
    <name type="scientific">Rhodanobacter panaciterrae</name>
    <dbReference type="NCBI Taxonomy" id="490572"/>
    <lineage>
        <taxon>Bacteria</taxon>
        <taxon>Pseudomonadati</taxon>
        <taxon>Pseudomonadota</taxon>
        <taxon>Gammaproteobacteria</taxon>
        <taxon>Lysobacterales</taxon>
        <taxon>Rhodanobacteraceae</taxon>
        <taxon>Rhodanobacter</taxon>
    </lineage>
</organism>
<dbReference type="Proteomes" id="UP000621898">
    <property type="component" value="Unassembled WGS sequence"/>
</dbReference>
<dbReference type="InterPro" id="IPR010994">
    <property type="entry name" value="RuvA_2-like"/>
</dbReference>
<keyword evidence="1" id="KW-0963">Cytoplasm</keyword>
<feature type="signal peptide" evidence="3">
    <location>
        <begin position="1"/>
        <end position="22"/>
    </location>
</feature>
<evidence type="ECO:0000256" key="1">
    <source>
        <dbReference type="ARBA" id="ARBA00022490"/>
    </source>
</evidence>
<reference evidence="6" key="1">
    <citation type="journal article" date="2019" name="Int. J. Syst. Evol. Microbiol.">
        <title>The Global Catalogue of Microorganisms (GCM) 10K type strain sequencing project: providing services to taxonomists for standard genome sequencing and annotation.</title>
        <authorList>
            <consortium name="The Broad Institute Genomics Platform"/>
            <consortium name="The Broad Institute Genome Sequencing Center for Infectious Disease"/>
            <person name="Wu L."/>
            <person name="Ma J."/>
        </authorList>
    </citation>
    <scope>NUCLEOTIDE SEQUENCE [LARGE SCALE GENOMIC DNA]</scope>
    <source>
        <strain evidence="6">KCTC 22232</strain>
    </source>
</reference>
<dbReference type="InterPro" id="IPR051675">
    <property type="entry name" value="Endo/Exo/Phosphatase_dom_1"/>
</dbReference>
<keyword evidence="6" id="KW-1185">Reference proteome</keyword>
<feature type="region of interest" description="Disordered" evidence="2">
    <location>
        <begin position="94"/>
        <end position="120"/>
    </location>
</feature>
<evidence type="ECO:0000313" key="5">
    <source>
        <dbReference type="EMBL" id="GGY24226.1"/>
    </source>
</evidence>
<dbReference type="PANTHER" id="PTHR21180:SF32">
    <property type="entry name" value="ENDONUCLEASE_EXONUCLEASE_PHOSPHATASE FAMILY DOMAIN-CONTAINING PROTEIN 1"/>
    <property type="match status" value="1"/>
</dbReference>
<feature type="domain" description="Helix-hairpin-helix DNA-binding motif class 1" evidence="4">
    <location>
        <begin position="65"/>
        <end position="84"/>
    </location>
</feature>
<evidence type="ECO:0000256" key="2">
    <source>
        <dbReference type="SAM" id="MobiDB-lite"/>
    </source>
</evidence>
<accession>A0ABQ2ZVF9</accession>
<dbReference type="InterPro" id="IPR004509">
    <property type="entry name" value="Competence_ComEA_HhH"/>
</dbReference>
<name>A0ABQ2ZVF9_9GAMM</name>
<sequence length="120" mass="12329">MFNKLVALAFALTLALPGLTFAATPVNVNKADAATIASSLDGIGQSKAEAIVAWRDAHGPFKSADDLAQVKGIGPATLERNRAAILLTDTTANAASKVEKPAKSRSRSKRAAVEDAAAAE</sequence>
<evidence type="ECO:0000259" key="4">
    <source>
        <dbReference type="SMART" id="SM00278"/>
    </source>
</evidence>
<gene>
    <name evidence="5" type="ORF">GCM10008098_17270</name>
</gene>
<dbReference type="PANTHER" id="PTHR21180">
    <property type="entry name" value="ENDONUCLEASE/EXONUCLEASE/PHOSPHATASE FAMILY DOMAIN-CONTAINING PROTEIN 1"/>
    <property type="match status" value="1"/>
</dbReference>
<evidence type="ECO:0000313" key="6">
    <source>
        <dbReference type="Proteomes" id="UP000621898"/>
    </source>
</evidence>
<dbReference type="SMART" id="SM00278">
    <property type="entry name" value="HhH1"/>
    <property type="match status" value="2"/>
</dbReference>
<keyword evidence="3" id="KW-0732">Signal</keyword>
<feature type="domain" description="Helix-hairpin-helix DNA-binding motif class 1" evidence="4">
    <location>
        <begin position="35"/>
        <end position="54"/>
    </location>
</feature>